<evidence type="ECO:0000256" key="4">
    <source>
        <dbReference type="ARBA" id="ARBA00022603"/>
    </source>
</evidence>
<dbReference type="InterPro" id="IPR029063">
    <property type="entry name" value="SAM-dependent_MTases_sf"/>
</dbReference>
<protein>
    <recommendedName>
        <fullName evidence="7">Ribosomal RNA small subunit methyltransferase H</fullName>
        <ecNumber evidence="7">2.1.1.199</ecNumber>
    </recommendedName>
    <alternativeName>
        <fullName evidence="7">16S rRNA m(4)C1402 methyltransferase</fullName>
    </alternativeName>
    <alternativeName>
        <fullName evidence="7">rRNA (cytosine-N(4)-)-methyltransferase RsmH</fullName>
    </alternativeName>
</protein>
<evidence type="ECO:0000256" key="6">
    <source>
        <dbReference type="ARBA" id="ARBA00022691"/>
    </source>
</evidence>
<keyword evidence="2 7" id="KW-0963">Cytoplasm</keyword>
<name>A0A1I3FXH7_9FIRM</name>
<reference evidence="9" key="1">
    <citation type="submission" date="2016-10" db="EMBL/GenBank/DDBJ databases">
        <authorList>
            <person name="Varghese N."/>
            <person name="Submissions S."/>
        </authorList>
    </citation>
    <scope>NUCLEOTIDE SEQUENCE [LARGE SCALE GENOMIC DNA]</scope>
    <source>
        <strain evidence="9">Z-7934</strain>
    </source>
</reference>
<dbReference type="InterPro" id="IPR023397">
    <property type="entry name" value="SAM-dep_MeTrfase_MraW_recog"/>
</dbReference>
<dbReference type="Proteomes" id="UP000199287">
    <property type="component" value="Unassembled WGS sequence"/>
</dbReference>
<keyword evidence="5 7" id="KW-0808">Transferase</keyword>
<dbReference type="EMBL" id="FOQA01000007">
    <property type="protein sequence ID" value="SFI15621.1"/>
    <property type="molecule type" value="Genomic_DNA"/>
</dbReference>
<dbReference type="Gene3D" id="3.40.50.150">
    <property type="entry name" value="Vaccinia Virus protein VP39"/>
    <property type="match status" value="1"/>
</dbReference>
<evidence type="ECO:0000256" key="1">
    <source>
        <dbReference type="ARBA" id="ARBA00010396"/>
    </source>
</evidence>
<keyword evidence="6 7" id="KW-0949">S-adenosyl-L-methionine</keyword>
<comment type="catalytic activity">
    <reaction evidence="7">
        <text>cytidine(1402) in 16S rRNA + S-adenosyl-L-methionine = N(4)-methylcytidine(1402) in 16S rRNA + S-adenosyl-L-homocysteine + H(+)</text>
        <dbReference type="Rhea" id="RHEA:42928"/>
        <dbReference type="Rhea" id="RHEA-COMP:10286"/>
        <dbReference type="Rhea" id="RHEA-COMP:10287"/>
        <dbReference type="ChEBI" id="CHEBI:15378"/>
        <dbReference type="ChEBI" id="CHEBI:57856"/>
        <dbReference type="ChEBI" id="CHEBI:59789"/>
        <dbReference type="ChEBI" id="CHEBI:74506"/>
        <dbReference type="ChEBI" id="CHEBI:82748"/>
        <dbReference type="EC" id="2.1.1.199"/>
    </reaction>
</comment>
<dbReference type="PANTHER" id="PTHR11265:SF0">
    <property type="entry name" value="12S RRNA N4-METHYLCYTIDINE METHYLTRANSFERASE"/>
    <property type="match status" value="1"/>
</dbReference>
<comment type="function">
    <text evidence="7">Specifically methylates the N4 position of cytidine in position 1402 (C1402) of 16S rRNA.</text>
</comment>
<feature type="binding site" evidence="7">
    <location>
        <position position="53"/>
    </location>
    <ligand>
        <name>S-adenosyl-L-methionine</name>
        <dbReference type="ChEBI" id="CHEBI:59789"/>
    </ligand>
</feature>
<evidence type="ECO:0000256" key="2">
    <source>
        <dbReference type="ARBA" id="ARBA00022490"/>
    </source>
</evidence>
<dbReference type="EC" id="2.1.1.199" evidence="7"/>
<dbReference type="AlphaFoldDB" id="A0A1I3FXH7"/>
<feature type="binding site" evidence="7">
    <location>
        <position position="110"/>
    </location>
    <ligand>
        <name>S-adenosyl-L-methionine</name>
        <dbReference type="ChEBI" id="CHEBI:59789"/>
    </ligand>
</feature>
<evidence type="ECO:0000313" key="9">
    <source>
        <dbReference type="Proteomes" id="UP000199287"/>
    </source>
</evidence>
<dbReference type="GO" id="GO:0005737">
    <property type="term" value="C:cytoplasm"/>
    <property type="evidence" value="ECO:0007669"/>
    <property type="project" value="UniProtKB-SubCell"/>
</dbReference>
<dbReference type="RefSeq" id="WP_093372822.1">
    <property type="nucleotide sequence ID" value="NZ_FOQA01000007.1"/>
</dbReference>
<evidence type="ECO:0000256" key="3">
    <source>
        <dbReference type="ARBA" id="ARBA00022552"/>
    </source>
</evidence>
<dbReference type="PANTHER" id="PTHR11265">
    <property type="entry name" value="S-ADENOSYL-METHYLTRANSFERASE MRAW"/>
    <property type="match status" value="1"/>
</dbReference>
<dbReference type="FunFam" id="1.10.150.170:FF:000001">
    <property type="entry name" value="Ribosomal RNA small subunit methyltransferase H"/>
    <property type="match status" value="1"/>
</dbReference>
<comment type="similarity">
    <text evidence="1 7">Belongs to the methyltransferase superfamily. RsmH family.</text>
</comment>
<feature type="binding site" evidence="7">
    <location>
        <position position="103"/>
    </location>
    <ligand>
        <name>S-adenosyl-L-methionine</name>
        <dbReference type="ChEBI" id="CHEBI:59789"/>
    </ligand>
</feature>
<dbReference type="InterPro" id="IPR002903">
    <property type="entry name" value="RsmH"/>
</dbReference>
<dbReference type="STRING" id="69895.SAMN05192551_10780"/>
<proteinExistence type="inferred from homology"/>
<dbReference type="GO" id="GO:0071424">
    <property type="term" value="F:rRNA (cytosine-N4-)-methyltransferase activity"/>
    <property type="evidence" value="ECO:0007669"/>
    <property type="project" value="UniProtKB-UniRule"/>
</dbReference>
<dbReference type="GO" id="GO:0070475">
    <property type="term" value="P:rRNA base methylation"/>
    <property type="evidence" value="ECO:0007669"/>
    <property type="project" value="UniProtKB-UniRule"/>
</dbReference>
<evidence type="ECO:0000313" key="8">
    <source>
        <dbReference type="EMBL" id="SFI15621.1"/>
    </source>
</evidence>
<evidence type="ECO:0000256" key="5">
    <source>
        <dbReference type="ARBA" id="ARBA00022679"/>
    </source>
</evidence>
<feature type="binding site" evidence="7">
    <location>
        <begin position="33"/>
        <end position="35"/>
    </location>
    <ligand>
        <name>S-adenosyl-L-methionine</name>
        <dbReference type="ChEBI" id="CHEBI:59789"/>
    </ligand>
</feature>
<dbReference type="OrthoDB" id="9806637at2"/>
<evidence type="ECO:0000256" key="7">
    <source>
        <dbReference type="HAMAP-Rule" id="MF_01007"/>
    </source>
</evidence>
<dbReference type="SUPFAM" id="SSF53335">
    <property type="entry name" value="S-adenosyl-L-methionine-dependent methyltransferases"/>
    <property type="match status" value="1"/>
</dbReference>
<comment type="subcellular location">
    <subcellularLocation>
        <location evidence="7">Cytoplasm</location>
    </subcellularLocation>
</comment>
<dbReference type="HAMAP" id="MF_01007">
    <property type="entry name" value="16SrRNA_methyltr_H"/>
    <property type="match status" value="1"/>
</dbReference>
<sequence length="313" mass="35176">MSLNHESVLLSESLEYLNIKSSGIYVDGTLGGAGHTSAIAQKLGKEGLVIGIDRDEVAIHEASNKMKGLNLSCRYEIIHDEFANIKQILSELSEPLVDGILLDLGVSSFQLDEGSRGFSYMKDASLDMRMDQRQTFNAGDVVNGYSEEKLHQIIKEYGEEKWAKRVASFIVESRQRAPIETSFELVEIIKNAIPAKARREGPHPAKRTFQAIRMEVNQELQQIKSLLMTAIDHLKPGGRLCVISFHSLEDRMVKSAYKELQNDCICPVEFPECKCQQEQQIKIITRKPIIPSESEIAHNPRARSAKLRVAEKI</sequence>
<keyword evidence="3 7" id="KW-0698">rRNA processing</keyword>
<keyword evidence="9" id="KW-1185">Reference proteome</keyword>
<dbReference type="Gene3D" id="1.10.150.170">
    <property type="entry name" value="Putative methyltransferase TM0872, insert domain"/>
    <property type="match status" value="1"/>
</dbReference>
<keyword evidence="4 7" id="KW-0489">Methyltransferase</keyword>
<organism evidence="8 9">
    <name type="scientific">Tindallia magadiensis</name>
    <dbReference type="NCBI Taxonomy" id="69895"/>
    <lineage>
        <taxon>Bacteria</taxon>
        <taxon>Bacillati</taxon>
        <taxon>Bacillota</taxon>
        <taxon>Clostridia</taxon>
        <taxon>Peptostreptococcales</taxon>
        <taxon>Tindalliaceae</taxon>
        <taxon>Tindallia</taxon>
    </lineage>
</organism>
<accession>A0A1I3FXH7</accession>
<dbReference type="Pfam" id="PF01795">
    <property type="entry name" value="Methyltransf_5"/>
    <property type="match status" value="1"/>
</dbReference>
<dbReference type="SUPFAM" id="SSF81799">
    <property type="entry name" value="Putative methyltransferase TM0872, insert domain"/>
    <property type="match status" value="1"/>
</dbReference>
<feature type="binding site" evidence="7">
    <location>
        <position position="82"/>
    </location>
    <ligand>
        <name>S-adenosyl-L-methionine</name>
        <dbReference type="ChEBI" id="CHEBI:59789"/>
    </ligand>
</feature>
<dbReference type="PIRSF" id="PIRSF004486">
    <property type="entry name" value="MraW"/>
    <property type="match status" value="1"/>
</dbReference>
<dbReference type="NCBIfam" id="TIGR00006">
    <property type="entry name" value="16S rRNA (cytosine(1402)-N(4))-methyltransferase RsmH"/>
    <property type="match status" value="1"/>
</dbReference>
<gene>
    <name evidence="7" type="primary">rsmH</name>
    <name evidence="8" type="ORF">SAMN05192551_10780</name>
</gene>